<accession>A0A2P2MD95</accession>
<dbReference type="AlphaFoldDB" id="A0A2P2MD95"/>
<name>A0A2P2MD95_RHIMU</name>
<proteinExistence type="predicted"/>
<reference evidence="1" key="1">
    <citation type="submission" date="2018-02" db="EMBL/GenBank/DDBJ databases">
        <title>Rhizophora mucronata_Transcriptome.</title>
        <authorList>
            <person name="Meera S.P."/>
            <person name="Sreeshan A."/>
            <person name="Augustine A."/>
        </authorList>
    </citation>
    <scope>NUCLEOTIDE SEQUENCE</scope>
    <source>
        <tissue evidence="1">Leaf</tissue>
    </source>
</reference>
<protein>
    <submittedName>
        <fullName evidence="1">Uncharacterized protein MANES_12G025900</fullName>
    </submittedName>
</protein>
<dbReference type="EMBL" id="GGEC01047704">
    <property type="protein sequence ID" value="MBX28188.1"/>
    <property type="molecule type" value="Transcribed_RNA"/>
</dbReference>
<evidence type="ECO:0000313" key="1">
    <source>
        <dbReference type="EMBL" id="MBX28188.1"/>
    </source>
</evidence>
<sequence length="79" mass="9185">MRGPYREALLVTVNRHIPNITSTNFHENINMIAAKKTILRPKGARTYTRVRPSILDKDSGKGPVRLLLFRRLNWSKKKE</sequence>
<organism evidence="1">
    <name type="scientific">Rhizophora mucronata</name>
    <name type="common">Asiatic mangrove</name>
    <dbReference type="NCBI Taxonomy" id="61149"/>
    <lineage>
        <taxon>Eukaryota</taxon>
        <taxon>Viridiplantae</taxon>
        <taxon>Streptophyta</taxon>
        <taxon>Embryophyta</taxon>
        <taxon>Tracheophyta</taxon>
        <taxon>Spermatophyta</taxon>
        <taxon>Magnoliopsida</taxon>
        <taxon>eudicotyledons</taxon>
        <taxon>Gunneridae</taxon>
        <taxon>Pentapetalae</taxon>
        <taxon>rosids</taxon>
        <taxon>fabids</taxon>
        <taxon>Malpighiales</taxon>
        <taxon>Rhizophoraceae</taxon>
        <taxon>Rhizophora</taxon>
    </lineage>
</organism>